<name>A0A6M5YU83_9BACT</name>
<evidence type="ECO:0000313" key="2">
    <source>
        <dbReference type="Proteomes" id="UP000503447"/>
    </source>
</evidence>
<organism evidence="1 2">
    <name type="scientific">Frigoriglobus tundricola</name>
    <dbReference type="NCBI Taxonomy" id="2774151"/>
    <lineage>
        <taxon>Bacteria</taxon>
        <taxon>Pseudomonadati</taxon>
        <taxon>Planctomycetota</taxon>
        <taxon>Planctomycetia</taxon>
        <taxon>Gemmatales</taxon>
        <taxon>Gemmataceae</taxon>
        <taxon>Frigoriglobus</taxon>
    </lineage>
</organism>
<evidence type="ECO:0008006" key="3">
    <source>
        <dbReference type="Google" id="ProtNLM"/>
    </source>
</evidence>
<dbReference type="Proteomes" id="UP000503447">
    <property type="component" value="Chromosome"/>
</dbReference>
<dbReference type="RefSeq" id="WP_171472982.1">
    <property type="nucleotide sequence ID" value="NZ_CP053452.2"/>
</dbReference>
<dbReference type="NCBIfam" id="TIGR03067">
    <property type="entry name" value="Planc_TIGR03067"/>
    <property type="match status" value="1"/>
</dbReference>
<keyword evidence="2" id="KW-1185">Reference proteome</keyword>
<gene>
    <name evidence="1" type="ORF">FTUN_5224</name>
</gene>
<dbReference type="InterPro" id="IPR017504">
    <property type="entry name" value="CHP03067_Planctomycetes"/>
</dbReference>
<sequence>MNRLPLFALVMLCGCAGKPPLPDAQRIQGDWVVVDFQSPMGSEDRGQRRKRAIITEGTWSEQFQGDTFEDFEYTLDPNKSPKEIDLIFTHMSGRRLTIRGIYELPDADHIGDALRVCFGSPPVIEKDKKVEFVESVRPTVFEAKTGPLIRYRRKTE</sequence>
<dbReference type="AlphaFoldDB" id="A0A6M5YU83"/>
<reference evidence="2" key="1">
    <citation type="submission" date="2020-05" db="EMBL/GenBank/DDBJ databases">
        <title>Frigoriglobus tundricola gen. nov., sp. nov., a psychrotolerant cellulolytic planctomycete of the family Gemmataceae with two divergent copies of 16S rRNA gene.</title>
        <authorList>
            <person name="Kulichevskaya I.S."/>
            <person name="Ivanova A.A."/>
            <person name="Naumoff D.G."/>
            <person name="Beletsky A.V."/>
            <person name="Rijpstra W.I.C."/>
            <person name="Sinninghe Damste J.S."/>
            <person name="Mardanov A.V."/>
            <person name="Ravin N.V."/>
            <person name="Dedysh S.N."/>
        </authorList>
    </citation>
    <scope>NUCLEOTIDE SEQUENCE [LARGE SCALE GENOMIC DNA]</scope>
    <source>
        <strain evidence="2">PL17</strain>
    </source>
</reference>
<dbReference type="KEGG" id="ftj:FTUN_5224"/>
<evidence type="ECO:0000313" key="1">
    <source>
        <dbReference type="EMBL" id="QJW97647.1"/>
    </source>
</evidence>
<proteinExistence type="predicted"/>
<dbReference type="EMBL" id="CP053452">
    <property type="protein sequence ID" value="QJW97647.1"/>
    <property type="molecule type" value="Genomic_DNA"/>
</dbReference>
<protein>
    <recommendedName>
        <fullName evidence="3">Lipocalin-like domain-containing protein</fullName>
    </recommendedName>
</protein>
<dbReference type="PROSITE" id="PS51257">
    <property type="entry name" value="PROKAR_LIPOPROTEIN"/>
    <property type="match status" value="1"/>
</dbReference>
<accession>A0A6M5YU83</accession>